<evidence type="ECO:0000256" key="7">
    <source>
        <dbReference type="SAM" id="Phobius"/>
    </source>
</evidence>
<evidence type="ECO:0000259" key="11">
    <source>
        <dbReference type="PROSITE" id="PS50110"/>
    </source>
</evidence>
<dbReference type="FunFam" id="1.10.287.130:FF:000045">
    <property type="entry name" value="Two-component system sensor histidine kinase/response regulator"/>
    <property type="match status" value="1"/>
</dbReference>
<dbReference type="InterPro" id="IPR003661">
    <property type="entry name" value="HisK_dim/P_dom"/>
</dbReference>
<feature type="domain" description="Response regulatory" evidence="11">
    <location>
        <begin position="1073"/>
        <end position="1193"/>
    </location>
</feature>
<dbReference type="PROSITE" id="PS01124">
    <property type="entry name" value="HTH_ARAC_FAMILY_2"/>
    <property type="match status" value="1"/>
</dbReference>
<dbReference type="Pfam" id="PF00512">
    <property type="entry name" value="HisKA"/>
    <property type="match status" value="1"/>
</dbReference>
<dbReference type="SMART" id="SM00342">
    <property type="entry name" value="HTH_ARAC"/>
    <property type="match status" value="1"/>
</dbReference>
<dbReference type="Pfam" id="PF12833">
    <property type="entry name" value="HTH_18"/>
    <property type="match status" value="1"/>
</dbReference>
<dbReference type="SUPFAM" id="SSF47384">
    <property type="entry name" value="Homodimeric domain of signal transducing histidine kinase"/>
    <property type="match status" value="1"/>
</dbReference>
<dbReference type="Gene3D" id="3.40.50.2300">
    <property type="match status" value="1"/>
</dbReference>
<keyword evidence="8" id="KW-0732">Signal</keyword>
<dbReference type="InterPro" id="IPR011123">
    <property type="entry name" value="Y_Y_Y"/>
</dbReference>
<dbReference type="InterPro" id="IPR001789">
    <property type="entry name" value="Sig_transdc_resp-reg_receiver"/>
</dbReference>
<accession>A0A926XVQ5</accession>
<keyword evidence="7" id="KW-1133">Transmembrane helix</keyword>
<evidence type="ECO:0000256" key="3">
    <source>
        <dbReference type="ARBA" id="ARBA00022553"/>
    </source>
</evidence>
<evidence type="ECO:0000256" key="1">
    <source>
        <dbReference type="ARBA" id="ARBA00000085"/>
    </source>
</evidence>
<evidence type="ECO:0000259" key="10">
    <source>
        <dbReference type="PROSITE" id="PS50109"/>
    </source>
</evidence>
<dbReference type="PROSITE" id="PS50109">
    <property type="entry name" value="HIS_KIN"/>
    <property type="match status" value="1"/>
</dbReference>
<evidence type="ECO:0000259" key="9">
    <source>
        <dbReference type="PROSITE" id="PS01124"/>
    </source>
</evidence>
<evidence type="ECO:0000313" key="13">
    <source>
        <dbReference type="Proteomes" id="UP000598820"/>
    </source>
</evidence>
<keyword evidence="4" id="KW-0805">Transcription regulation</keyword>
<dbReference type="GO" id="GO:0003700">
    <property type="term" value="F:DNA-binding transcription factor activity"/>
    <property type="evidence" value="ECO:0007669"/>
    <property type="project" value="InterPro"/>
</dbReference>
<dbReference type="CDD" id="cd00075">
    <property type="entry name" value="HATPase"/>
    <property type="match status" value="1"/>
</dbReference>
<feature type="domain" description="Histidine kinase" evidence="10">
    <location>
        <begin position="825"/>
        <end position="1049"/>
    </location>
</feature>
<sequence>MMTRAIGRFVLLLTLMAQSIHAQVSPFSQSELITDRQGLPQAFVSGIVQDRQGFIWVATRDGLCRYDGQQFKVFQPDPNGRPSLSFAGVNDLTLDHWGRIWITCDDNSIDIVDPKTERFTHFSRQPAYKKWLGNQKPTHFHIDRRNRLWMVLPQPAGLICINLTTKQAQRYEHSPGSSGVISGTLVTSIAESTDGAIWVGTDRGLDRFDETTRRFQPYRNGANLSSALPEGRVYDIGAMPTGELLVATHQALTCIQKTGQRHVYPMPAVQEYKWHGLHFVADSRGTIYFELATKLCRFTKTEGVQILTKQEPDVNLRQKEGLSLWVDRSDVLWEGTNGSGIRKYDLRPNPFLAAPYHHSFHVDLLTPHWLGGLYGQFPPQSVLQNLSSYLFRYTLDKQQNLWWNAGSSDVYRLNRQTRTTDRLRLPVTFSTKDTEGIPCPLATDPQGQVWAVYDSLVWQYSDSQANWQLSPFRIPVRQTGQVMLVVVDDAAFWLATYRTGLWRLDRRTGQLRHYANQPGNVRSMSSNVLYSMAPDPQHPNRLWIGTFGSGLCAFDKRTGESRRFTVTEGLPNNVIYSVLPVGKDALWLGTNKGICRFNTRTFTTRNFTRDDGILADEFNRYHYIQLPDNRIVMGGLEGITAFNPNRIDQDTFAPPVELTDLQINNEPASATLLDSLPIQAVTQITLPYNQNFITARFAALQFNRRNKNRYRYRLEGLEETWKITDQPLATYTNLPSDHYVLLLNASNTSGRWSHYVRRLDITIRPPLWATWWAYVLYSIAIFGLIYGLLRLWVNRIKLQQSVRLNQQEAEQLRETNAMKTRFFANITHEFRTPLTLILAPTEQLVSENSEPRTRRRLLTIEQNAHQLLRLINQLLDLSRLEANVMPLHESAGELTECIANWLFPLTEAATTQGITLTFDSNVAGSHWFDAAKLERIVYNLTANALKFTHTGSISVTLTELDKGVELRVADTGIGIPANQLPHIFDRFYQGRSGSAQAGMAAQSKESENPGTGIGLALVKELVLLQQGTIRVESREQEGTTFFVTLPYRKAEMQTPPSEPDFVHQTEVSDVAINVLVVEDNDELARVITQSLPATYYVRRAVDGQDGLEQALEHGPDLIISDVMMPVQSGPQMDGFELCRQLKTDVRTSHIPVMLLTAKVSLENRLEGLAQGADDYLTKPFYVAELQLRVHNLLEQRRRQRDWLRQQLTQAEPSEATQPAPLPDPFLTQLYATLQANLGNPLFTIEQLADQVAISRGHLHRKVKALTGLSPIELVRNYRLKTATNLLRQGLTSLETADRVGFESGSYFARCFRDLYGITPTEFARTQRSA</sequence>
<name>A0A926XVQ5_9BACT</name>
<keyword evidence="13" id="KW-1185">Reference proteome</keyword>
<dbReference type="InterPro" id="IPR013783">
    <property type="entry name" value="Ig-like_fold"/>
</dbReference>
<dbReference type="SUPFAM" id="SSF52172">
    <property type="entry name" value="CheY-like"/>
    <property type="match status" value="1"/>
</dbReference>
<dbReference type="InterPro" id="IPR036097">
    <property type="entry name" value="HisK_dim/P_sf"/>
</dbReference>
<keyword evidence="5" id="KW-0804">Transcription</keyword>
<feature type="signal peptide" evidence="8">
    <location>
        <begin position="1"/>
        <end position="22"/>
    </location>
</feature>
<gene>
    <name evidence="12" type="ORF">IC229_13040</name>
</gene>
<dbReference type="Gene3D" id="1.10.10.60">
    <property type="entry name" value="Homeodomain-like"/>
    <property type="match status" value="1"/>
</dbReference>
<feature type="modified residue" description="4-aspartylphosphate" evidence="6">
    <location>
        <position position="1121"/>
    </location>
</feature>
<dbReference type="Proteomes" id="UP000598820">
    <property type="component" value="Unassembled WGS sequence"/>
</dbReference>
<feature type="chain" id="PRO_5036701845" description="histidine kinase" evidence="8">
    <location>
        <begin position="23"/>
        <end position="1329"/>
    </location>
</feature>
<dbReference type="Gene3D" id="2.130.10.10">
    <property type="entry name" value="YVTN repeat-like/Quinoprotein amine dehydrogenase"/>
    <property type="match status" value="3"/>
</dbReference>
<dbReference type="RefSeq" id="WP_190887421.1">
    <property type="nucleotide sequence ID" value="NZ_JACWZY010000009.1"/>
</dbReference>
<evidence type="ECO:0000313" key="12">
    <source>
        <dbReference type="EMBL" id="MBD2701569.1"/>
    </source>
</evidence>
<evidence type="ECO:0000256" key="5">
    <source>
        <dbReference type="ARBA" id="ARBA00023163"/>
    </source>
</evidence>
<dbReference type="InterPro" id="IPR011006">
    <property type="entry name" value="CheY-like_superfamily"/>
</dbReference>
<feature type="domain" description="HTH araC/xylS-type" evidence="9">
    <location>
        <begin position="1227"/>
        <end position="1325"/>
    </location>
</feature>
<dbReference type="Gene3D" id="3.30.565.10">
    <property type="entry name" value="Histidine kinase-like ATPase, C-terminal domain"/>
    <property type="match status" value="1"/>
</dbReference>
<dbReference type="InterPro" id="IPR015943">
    <property type="entry name" value="WD40/YVTN_repeat-like_dom_sf"/>
</dbReference>
<dbReference type="InterPro" id="IPR009057">
    <property type="entry name" value="Homeodomain-like_sf"/>
</dbReference>
<keyword evidence="7" id="KW-0812">Transmembrane</keyword>
<organism evidence="12 13">
    <name type="scientific">Spirosoma profusum</name>
    <dbReference type="NCBI Taxonomy" id="2771354"/>
    <lineage>
        <taxon>Bacteria</taxon>
        <taxon>Pseudomonadati</taxon>
        <taxon>Bacteroidota</taxon>
        <taxon>Cytophagia</taxon>
        <taxon>Cytophagales</taxon>
        <taxon>Cytophagaceae</taxon>
        <taxon>Spirosoma</taxon>
    </lineage>
</organism>
<dbReference type="InterPro" id="IPR011110">
    <property type="entry name" value="Reg_prop"/>
</dbReference>
<dbReference type="SMART" id="SM00387">
    <property type="entry name" value="HATPase_c"/>
    <property type="match status" value="1"/>
</dbReference>
<keyword evidence="7" id="KW-0472">Membrane</keyword>
<dbReference type="Pfam" id="PF00072">
    <property type="entry name" value="Response_reg"/>
    <property type="match status" value="1"/>
</dbReference>
<reference evidence="12" key="1">
    <citation type="submission" date="2020-09" db="EMBL/GenBank/DDBJ databases">
        <authorList>
            <person name="Kim M.K."/>
        </authorList>
    </citation>
    <scope>NUCLEOTIDE SEQUENCE</scope>
    <source>
        <strain evidence="12">BT702</strain>
    </source>
</reference>
<feature type="transmembrane region" description="Helical" evidence="7">
    <location>
        <begin position="771"/>
        <end position="793"/>
    </location>
</feature>
<dbReference type="EMBL" id="JACWZY010000009">
    <property type="protein sequence ID" value="MBD2701569.1"/>
    <property type="molecule type" value="Genomic_DNA"/>
</dbReference>
<dbReference type="Pfam" id="PF07494">
    <property type="entry name" value="Reg_prop"/>
    <property type="match status" value="1"/>
</dbReference>
<dbReference type="PRINTS" id="PR00344">
    <property type="entry name" value="BCTRLSENSOR"/>
</dbReference>
<dbReference type="EC" id="2.7.13.3" evidence="2"/>
<evidence type="ECO:0000256" key="6">
    <source>
        <dbReference type="PROSITE-ProRule" id="PRU00169"/>
    </source>
</evidence>
<dbReference type="PANTHER" id="PTHR43547:SF2">
    <property type="entry name" value="HYBRID SIGNAL TRANSDUCTION HISTIDINE KINASE C"/>
    <property type="match status" value="1"/>
</dbReference>
<evidence type="ECO:0000256" key="2">
    <source>
        <dbReference type="ARBA" id="ARBA00012438"/>
    </source>
</evidence>
<dbReference type="PROSITE" id="PS50110">
    <property type="entry name" value="RESPONSE_REGULATORY"/>
    <property type="match status" value="1"/>
</dbReference>
<dbReference type="GO" id="GO:0043565">
    <property type="term" value="F:sequence-specific DNA binding"/>
    <property type="evidence" value="ECO:0007669"/>
    <property type="project" value="InterPro"/>
</dbReference>
<dbReference type="Gene3D" id="2.60.40.10">
    <property type="entry name" value="Immunoglobulins"/>
    <property type="match status" value="1"/>
</dbReference>
<evidence type="ECO:0000256" key="8">
    <source>
        <dbReference type="SAM" id="SignalP"/>
    </source>
</evidence>
<protein>
    <recommendedName>
        <fullName evidence="2">histidine kinase</fullName>
        <ecNumber evidence="2">2.7.13.3</ecNumber>
    </recommendedName>
</protein>
<proteinExistence type="predicted"/>
<dbReference type="Pfam" id="PF02518">
    <property type="entry name" value="HATPase_c"/>
    <property type="match status" value="1"/>
</dbReference>
<dbReference type="Gene3D" id="1.10.287.130">
    <property type="match status" value="1"/>
</dbReference>
<dbReference type="CDD" id="cd00082">
    <property type="entry name" value="HisKA"/>
    <property type="match status" value="1"/>
</dbReference>
<dbReference type="CDD" id="cd17574">
    <property type="entry name" value="REC_OmpR"/>
    <property type="match status" value="1"/>
</dbReference>
<dbReference type="InterPro" id="IPR018060">
    <property type="entry name" value="HTH_AraC"/>
</dbReference>
<dbReference type="InterPro" id="IPR004358">
    <property type="entry name" value="Sig_transdc_His_kin-like_C"/>
</dbReference>
<evidence type="ECO:0000256" key="4">
    <source>
        <dbReference type="ARBA" id="ARBA00023015"/>
    </source>
</evidence>
<dbReference type="InterPro" id="IPR005467">
    <property type="entry name" value="His_kinase_dom"/>
</dbReference>
<dbReference type="SUPFAM" id="SSF55874">
    <property type="entry name" value="ATPase domain of HSP90 chaperone/DNA topoisomerase II/histidine kinase"/>
    <property type="match status" value="1"/>
</dbReference>
<dbReference type="SUPFAM" id="SSF63829">
    <property type="entry name" value="Calcium-dependent phosphotriesterase"/>
    <property type="match status" value="2"/>
</dbReference>
<dbReference type="Pfam" id="PF07495">
    <property type="entry name" value="Y_Y_Y"/>
    <property type="match status" value="1"/>
</dbReference>
<dbReference type="SUPFAM" id="SSF46689">
    <property type="entry name" value="Homeodomain-like"/>
    <property type="match status" value="1"/>
</dbReference>
<dbReference type="InterPro" id="IPR003594">
    <property type="entry name" value="HATPase_dom"/>
</dbReference>
<dbReference type="PANTHER" id="PTHR43547">
    <property type="entry name" value="TWO-COMPONENT HISTIDINE KINASE"/>
    <property type="match status" value="1"/>
</dbReference>
<dbReference type="SMART" id="SM00448">
    <property type="entry name" value="REC"/>
    <property type="match status" value="1"/>
</dbReference>
<comment type="catalytic activity">
    <reaction evidence="1">
        <text>ATP + protein L-histidine = ADP + protein N-phospho-L-histidine.</text>
        <dbReference type="EC" id="2.7.13.3"/>
    </reaction>
</comment>
<dbReference type="InterPro" id="IPR036890">
    <property type="entry name" value="HATPase_C_sf"/>
</dbReference>
<comment type="caution">
    <text evidence="12">The sequence shown here is derived from an EMBL/GenBank/DDBJ whole genome shotgun (WGS) entry which is preliminary data.</text>
</comment>
<dbReference type="GO" id="GO:0000155">
    <property type="term" value="F:phosphorelay sensor kinase activity"/>
    <property type="evidence" value="ECO:0007669"/>
    <property type="project" value="InterPro"/>
</dbReference>
<keyword evidence="3 6" id="KW-0597">Phosphoprotein</keyword>
<dbReference type="SMART" id="SM00388">
    <property type="entry name" value="HisKA"/>
    <property type="match status" value="1"/>
</dbReference>